<evidence type="ECO:0000313" key="2">
    <source>
        <dbReference type="EMBL" id="KPL76531.1"/>
    </source>
</evidence>
<dbReference type="AlphaFoldDB" id="A0A0P6X4J0"/>
<comment type="similarity">
    <text evidence="1">Belongs to the MEMO1 family.</text>
</comment>
<dbReference type="PANTHER" id="PTHR11060:SF0">
    <property type="entry name" value="PROTEIN MEMO1"/>
    <property type="match status" value="1"/>
</dbReference>
<keyword evidence="3" id="KW-1185">Reference proteome</keyword>
<dbReference type="Proteomes" id="UP000050417">
    <property type="component" value="Unassembled WGS sequence"/>
</dbReference>
<organism evidence="2 3">
    <name type="scientific">Ornatilinea apprima</name>
    <dbReference type="NCBI Taxonomy" id="1134406"/>
    <lineage>
        <taxon>Bacteria</taxon>
        <taxon>Bacillati</taxon>
        <taxon>Chloroflexota</taxon>
        <taxon>Anaerolineae</taxon>
        <taxon>Anaerolineales</taxon>
        <taxon>Anaerolineaceae</taxon>
        <taxon>Ornatilinea</taxon>
    </lineage>
</organism>
<dbReference type="EMBL" id="LGCL01000025">
    <property type="protein sequence ID" value="KPL76531.1"/>
    <property type="molecule type" value="Genomic_DNA"/>
</dbReference>
<dbReference type="PANTHER" id="PTHR11060">
    <property type="entry name" value="PROTEIN MEMO1"/>
    <property type="match status" value="1"/>
</dbReference>
<sequence length="283" mass="30678">MSTSSDTRPSPIAGVWYSGDPGTLAFEIDQYIEDAHLPELEGEVIAVISPHAGYRYSGRTAGYAFRAVRGLAPRIVAVVSPYHNYHTAALLTSAHQAYKTPLGEVPVDQESLKQFLQLLQARGMTSVKALYQDREHSLEIELPFLQRALAQPFSLLPVMLRSRTAAQVELVGKALADVLRGKPALMVASTDLSHFYPEDTANALDHEIMHQMELFSPQGVLEIEEQGRGFACGGAAVAAVLWAARELGATQVRVVHHSTSGDETQDTTSVVGYGAAVVLKQVQ</sequence>
<dbReference type="Gene3D" id="3.40.830.10">
    <property type="entry name" value="LigB-like"/>
    <property type="match status" value="1"/>
</dbReference>
<dbReference type="InterPro" id="IPR002737">
    <property type="entry name" value="MEMO1_fam"/>
</dbReference>
<name>A0A0P6X4J0_9CHLR</name>
<evidence type="ECO:0000256" key="1">
    <source>
        <dbReference type="ARBA" id="ARBA00006315"/>
    </source>
</evidence>
<dbReference type="OrthoDB" id="9782820at2"/>
<evidence type="ECO:0000313" key="3">
    <source>
        <dbReference type="Proteomes" id="UP000050417"/>
    </source>
</evidence>
<evidence type="ECO:0008006" key="4">
    <source>
        <dbReference type="Google" id="ProtNLM"/>
    </source>
</evidence>
<dbReference type="STRING" id="1134406.ADN00_11235"/>
<proteinExistence type="inferred from homology"/>
<reference evidence="2 3" key="1">
    <citation type="submission" date="2015-07" db="EMBL/GenBank/DDBJ databases">
        <title>Genome sequence of Ornatilinea apprima DSM 23815.</title>
        <authorList>
            <person name="Hemp J."/>
            <person name="Ward L.M."/>
            <person name="Pace L.A."/>
            <person name="Fischer W.W."/>
        </authorList>
    </citation>
    <scope>NUCLEOTIDE SEQUENCE [LARGE SCALE GENOMIC DNA]</scope>
    <source>
        <strain evidence="2 3">P3M-1</strain>
    </source>
</reference>
<accession>A0A0P6X4J0</accession>
<dbReference type="Pfam" id="PF01875">
    <property type="entry name" value="Memo"/>
    <property type="match status" value="1"/>
</dbReference>
<dbReference type="RefSeq" id="WP_075063107.1">
    <property type="nucleotide sequence ID" value="NZ_LGCL01000025.1"/>
</dbReference>
<dbReference type="CDD" id="cd07361">
    <property type="entry name" value="MEMO_like"/>
    <property type="match status" value="1"/>
</dbReference>
<gene>
    <name evidence="2" type="ORF">ADN00_11235</name>
</gene>
<dbReference type="NCBIfam" id="TIGR04336">
    <property type="entry name" value="AmmeMemoSam_B"/>
    <property type="match status" value="1"/>
</dbReference>
<protein>
    <recommendedName>
        <fullName evidence="4">MEMO1 family protein</fullName>
    </recommendedName>
</protein>
<comment type="caution">
    <text evidence="2">The sequence shown here is derived from an EMBL/GenBank/DDBJ whole genome shotgun (WGS) entry which is preliminary data.</text>
</comment>